<dbReference type="Proteomes" id="UP000633263">
    <property type="component" value="Unassembled WGS sequence"/>
</dbReference>
<sequence>MVTHLSSLVSQLLICLIGLAICVLTQFQARAADGDILISREVQPRAAARQELMPDPNPQVVNPEHSTQIRNNIRSARNPMEISDRDFANVTSGTSLGRGVQVFNQTRAQKHNNLRGAGGLGITAGAGGARAGGGTARIGNDVNRSVQQGLRPLQNLGK</sequence>
<comment type="caution">
    <text evidence="2">The sequence shown here is derived from an EMBL/GenBank/DDBJ whole genome shotgun (WGS) entry which is preliminary data.</text>
</comment>
<feature type="region of interest" description="Disordered" evidence="1">
    <location>
        <begin position="136"/>
        <end position="158"/>
    </location>
</feature>
<name>A0ABQ2CN18_9GAMM</name>
<gene>
    <name evidence="2" type="ORF">GCM10009083_09910</name>
</gene>
<dbReference type="EMBL" id="BMNN01000001">
    <property type="protein sequence ID" value="GGI95408.1"/>
    <property type="molecule type" value="Genomic_DNA"/>
</dbReference>
<evidence type="ECO:0000313" key="3">
    <source>
        <dbReference type="Proteomes" id="UP000633263"/>
    </source>
</evidence>
<protein>
    <recommendedName>
        <fullName evidence="4">Secreted protein</fullName>
    </recommendedName>
</protein>
<evidence type="ECO:0008006" key="4">
    <source>
        <dbReference type="Google" id="ProtNLM"/>
    </source>
</evidence>
<reference evidence="3" key="1">
    <citation type="journal article" date="2019" name="Int. J. Syst. Evol. Microbiol.">
        <title>The Global Catalogue of Microorganisms (GCM) 10K type strain sequencing project: providing services to taxonomists for standard genome sequencing and annotation.</title>
        <authorList>
            <consortium name="The Broad Institute Genomics Platform"/>
            <consortium name="The Broad Institute Genome Sequencing Center for Infectious Disease"/>
            <person name="Wu L."/>
            <person name="Ma J."/>
        </authorList>
    </citation>
    <scope>NUCLEOTIDE SEQUENCE [LARGE SCALE GENOMIC DNA]</scope>
    <source>
        <strain evidence="3">JCM 11590</strain>
    </source>
</reference>
<dbReference type="RefSeq" id="WP_229710319.1">
    <property type="nucleotide sequence ID" value="NZ_BMNN01000001.1"/>
</dbReference>
<organism evidence="2 3">
    <name type="scientific">Halopseudomonas pertucinogena</name>
    <dbReference type="NCBI Taxonomy" id="86175"/>
    <lineage>
        <taxon>Bacteria</taxon>
        <taxon>Pseudomonadati</taxon>
        <taxon>Pseudomonadota</taxon>
        <taxon>Gammaproteobacteria</taxon>
        <taxon>Pseudomonadales</taxon>
        <taxon>Pseudomonadaceae</taxon>
        <taxon>Halopseudomonas</taxon>
    </lineage>
</organism>
<proteinExistence type="predicted"/>
<evidence type="ECO:0000313" key="2">
    <source>
        <dbReference type="EMBL" id="GGI95408.1"/>
    </source>
</evidence>
<keyword evidence="3" id="KW-1185">Reference proteome</keyword>
<accession>A0ABQ2CN18</accession>
<evidence type="ECO:0000256" key="1">
    <source>
        <dbReference type="SAM" id="MobiDB-lite"/>
    </source>
</evidence>